<proteinExistence type="predicted"/>
<sequence>MNNPTTTLAEHFHSIDQAAATALLAITGDAPAPAPAQSAFEELTRRNRHLLEGGAEAILETLARQATLLEAVVLALFTSAGNARNPNTARLALNGALSAQRSLVHTLGAIHQVRRG</sequence>
<comment type="caution">
    <text evidence="1">The sequence shown here is derived from an EMBL/GenBank/DDBJ whole genome shotgun (WGS) entry which is preliminary data.</text>
</comment>
<accession>A0A1J5NYY8</accession>
<dbReference type="EMBL" id="MLJW01008506">
    <property type="protein sequence ID" value="OIQ63994.1"/>
    <property type="molecule type" value="Genomic_DNA"/>
</dbReference>
<organism evidence="1">
    <name type="scientific">mine drainage metagenome</name>
    <dbReference type="NCBI Taxonomy" id="410659"/>
    <lineage>
        <taxon>unclassified sequences</taxon>
        <taxon>metagenomes</taxon>
        <taxon>ecological metagenomes</taxon>
    </lineage>
</organism>
<dbReference type="AlphaFoldDB" id="A0A1J5NYY8"/>
<name>A0A1J5NYY8_9ZZZZ</name>
<reference evidence="1" key="1">
    <citation type="submission" date="2016-10" db="EMBL/GenBank/DDBJ databases">
        <title>Sequence of Gallionella enrichment culture.</title>
        <authorList>
            <person name="Poehlein A."/>
            <person name="Muehling M."/>
            <person name="Daniel R."/>
        </authorList>
    </citation>
    <scope>NUCLEOTIDE SEQUENCE</scope>
</reference>
<gene>
    <name evidence="1" type="ORF">GALL_544590</name>
</gene>
<protein>
    <submittedName>
        <fullName evidence="1">Uncharacterized protein</fullName>
    </submittedName>
</protein>
<evidence type="ECO:0000313" key="1">
    <source>
        <dbReference type="EMBL" id="OIQ63994.1"/>
    </source>
</evidence>